<feature type="region of interest" description="Disordered" evidence="1">
    <location>
        <begin position="27"/>
        <end position="46"/>
    </location>
</feature>
<dbReference type="AlphaFoldDB" id="A0A0D2MFU2"/>
<proteinExistence type="predicted"/>
<reference evidence="2 3" key="1">
    <citation type="journal article" date="2013" name="BMC Genomics">
        <title>Reconstruction of the lipid metabolism for the microalga Monoraphidium neglectum from its genome sequence reveals characteristics suitable for biofuel production.</title>
        <authorList>
            <person name="Bogen C."/>
            <person name="Al-Dilaimi A."/>
            <person name="Albersmeier A."/>
            <person name="Wichmann J."/>
            <person name="Grundmann M."/>
            <person name="Rupp O."/>
            <person name="Lauersen K.J."/>
            <person name="Blifernez-Klassen O."/>
            <person name="Kalinowski J."/>
            <person name="Goesmann A."/>
            <person name="Mussgnug J.H."/>
            <person name="Kruse O."/>
        </authorList>
    </citation>
    <scope>NUCLEOTIDE SEQUENCE [LARGE SCALE GENOMIC DNA]</scope>
    <source>
        <strain evidence="2 3">SAG 48.87</strain>
    </source>
</reference>
<sequence length="85" mass="8827">MELHKRSKHDHGGGALLLNPLAAPHAKAARAAARGHHAARGAAPGRHPKFAGAEYREVLQQCADAAEADAVFGMVSLGKDAAGWQ</sequence>
<protein>
    <submittedName>
        <fullName evidence="2">Uncharacterized protein</fullName>
    </submittedName>
</protein>
<dbReference type="GeneID" id="25731503"/>
<evidence type="ECO:0000313" key="3">
    <source>
        <dbReference type="Proteomes" id="UP000054498"/>
    </source>
</evidence>
<evidence type="ECO:0000256" key="1">
    <source>
        <dbReference type="SAM" id="MobiDB-lite"/>
    </source>
</evidence>
<accession>A0A0D2MFU2</accession>
<dbReference type="RefSeq" id="XP_013892995.1">
    <property type="nucleotide sequence ID" value="XM_014037541.1"/>
</dbReference>
<evidence type="ECO:0000313" key="2">
    <source>
        <dbReference type="EMBL" id="KIY93975.1"/>
    </source>
</evidence>
<keyword evidence="3" id="KW-1185">Reference proteome</keyword>
<feature type="non-terminal residue" evidence="2">
    <location>
        <position position="85"/>
    </location>
</feature>
<dbReference type="KEGG" id="mng:MNEG_13986"/>
<dbReference type="EMBL" id="KK104398">
    <property type="protein sequence ID" value="KIY93975.1"/>
    <property type="molecule type" value="Genomic_DNA"/>
</dbReference>
<name>A0A0D2MFU2_9CHLO</name>
<dbReference type="Proteomes" id="UP000054498">
    <property type="component" value="Unassembled WGS sequence"/>
</dbReference>
<organism evidence="2 3">
    <name type="scientific">Monoraphidium neglectum</name>
    <dbReference type="NCBI Taxonomy" id="145388"/>
    <lineage>
        <taxon>Eukaryota</taxon>
        <taxon>Viridiplantae</taxon>
        <taxon>Chlorophyta</taxon>
        <taxon>core chlorophytes</taxon>
        <taxon>Chlorophyceae</taxon>
        <taxon>CS clade</taxon>
        <taxon>Sphaeropleales</taxon>
        <taxon>Selenastraceae</taxon>
        <taxon>Monoraphidium</taxon>
    </lineage>
</organism>
<gene>
    <name evidence="2" type="ORF">MNEG_13986</name>
</gene>